<dbReference type="Proteomes" id="UP000694845">
    <property type="component" value="Unplaced"/>
</dbReference>
<evidence type="ECO:0000256" key="4">
    <source>
        <dbReference type="ARBA" id="ARBA00023125"/>
    </source>
</evidence>
<evidence type="ECO:0000259" key="8">
    <source>
        <dbReference type="Pfam" id="PF10491"/>
    </source>
</evidence>
<evidence type="ECO:0000256" key="3">
    <source>
        <dbReference type="ARBA" id="ARBA00023015"/>
    </source>
</evidence>
<feature type="domain" description="Nuclear respiratory factor 1 NLS/DNA-binding dimerisation" evidence="8">
    <location>
        <begin position="40"/>
        <end position="251"/>
    </location>
</feature>
<dbReference type="GO" id="GO:0003677">
    <property type="term" value="F:DNA binding"/>
    <property type="evidence" value="ECO:0007669"/>
    <property type="project" value="UniProtKB-KW"/>
</dbReference>
<accession>A0A8B7Z571</accession>
<protein>
    <submittedName>
        <fullName evidence="10 11">DNA-binding protein P3A2-like</fullName>
    </submittedName>
</protein>
<dbReference type="GeneID" id="110984246"/>
<evidence type="ECO:0000313" key="10">
    <source>
        <dbReference type="RefSeq" id="XP_022099933.1"/>
    </source>
</evidence>
<keyword evidence="6" id="KW-0539">Nucleus</keyword>
<keyword evidence="4" id="KW-0238">DNA-binding</keyword>
<sequence>MMMIGDDVSEPSSPESAFDDSDLLNSSMHDDVTAQLAAAGPIGVAAAAAIATGKKRKRPHSFETNPSIRKRQQTRLLRKLRATIDEYTTRVGQQAVMICCTPGKQETNFKVFGANPLDHVVRSCKSVIMSELENALAQQTPPAQSGDNTNLYDLPPLVLDGIPTPVNKMTQAQLRAFIPLMLKYSTGRGKPGWGKESCRPVWWPSDLPWANVRSDVRTEEEKKKVSWTHALRTIVKNCYKHHGREDLLPEFTEDKDVKDLMQHQRTQTTIIPSHAVVQTINNPDGTVSLIQVDTGNTVATLTDVNQVQQVQQVQQMGQIQHVQLHHIPVQPQQQAAQAVQTLAEAAASQAGTVVTTTTLPQAPQATPVSVEMNSEGAAQGVATIAEATLAEGTHIMLASNGETMGTISTVGTDGATQGIVIPASMYQSMVNSMQQHGGQVQVHTQLPVHTVAVVQTQPTAVVQGQHIQQVVVPSGIVTASGQLQQAQQQQQGQPQQQQQPQPQQQSGTVPLATQAVEDSQAFSRKIQTSL</sequence>
<dbReference type="RefSeq" id="XP_022099957.1">
    <property type="nucleotide sequence ID" value="XM_022244265.1"/>
</dbReference>
<dbReference type="RefSeq" id="XP_022099948.1">
    <property type="nucleotide sequence ID" value="XM_022244256.1"/>
</dbReference>
<keyword evidence="9" id="KW-1185">Reference proteome</keyword>
<feature type="compositionally biased region" description="Low complexity" evidence="7">
    <location>
        <begin position="483"/>
        <end position="505"/>
    </location>
</feature>
<name>A0A8B7Z571_ACAPL</name>
<feature type="compositionally biased region" description="Polar residues" evidence="7">
    <location>
        <begin position="516"/>
        <end position="530"/>
    </location>
</feature>
<dbReference type="InterPro" id="IPR039142">
    <property type="entry name" value="NRF1/Ewg"/>
</dbReference>
<organism evidence="9 11">
    <name type="scientific">Acanthaster planci</name>
    <name type="common">Crown-of-thorns starfish</name>
    <dbReference type="NCBI Taxonomy" id="133434"/>
    <lineage>
        <taxon>Eukaryota</taxon>
        <taxon>Metazoa</taxon>
        <taxon>Echinodermata</taxon>
        <taxon>Eleutherozoa</taxon>
        <taxon>Asterozoa</taxon>
        <taxon>Asteroidea</taxon>
        <taxon>Valvatacea</taxon>
        <taxon>Valvatida</taxon>
        <taxon>Acanthasteridae</taxon>
        <taxon>Acanthaster</taxon>
    </lineage>
</organism>
<keyword evidence="3" id="KW-0805">Transcription regulation</keyword>
<dbReference type="RefSeq" id="XP_022099940.1">
    <property type="nucleotide sequence ID" value="XM_022244248.1"/>
</dbReference>
<evidence type="ECO:0000313" key="9">
    <source>
        <dbReference type="Proteomes" id="UP000694845"/>
    </source>
</evidence>
<dbReference type="InterPro" id="IPR019525">
    <property type="entry name" value="Nrf1_NLS/DNA-bd_dimer"/>
</dbReference>
<evidence type="ECO:0000256" key="2">
    <source>
        <dbReference type="ARBA" id="ARBA00005713"/>
    </source>
</evidence>
<dbReference type="PANTHER" id="PTHR20338">
    <property type="entry name" value="NUCLEAR RESPIRATORY FACTOR 1"/>
    <property type="match status" value="1"/>
</dbReference>
<feature type="region of interest" description="Disordered" evidence="7">
    <location>
        <begin position="483"/>
        <end position="530"/>
    </location>
</feature>
<feature type="region of interest" description="Disordered" evidence="7">
    <location>
        <begin position="1"/>
        <end position="20"/>
    </location>
</feature>
<dbReference type="AlphaFoldDB" id="A0A8B7Z571"/>
<evidence type="ECO:0000256" key="1">
    <source>
        <dbReference type="ARBA" id="ARBA00004123"/>
    </source>
</evidence>
<dbReference type="RefSeq" id="XP_022099933.1">
    <property type="nucleotide sequence ID" value="XM_022244241.1"/>
</dbReference>
<gene>
    <name evidence="10 11 12 13" type="primary">LOC110984246</name>
</gene>
<proteinExistence type="inferred from homology"/>
<evidence type="ECO:0000256" key="7">
    <source>
        <dbReference type="SAM" id="MobiDB-lite"/>
    </source>
</evidence>
<evidence type="ECO:0000313" key="13">
    <source>
        <dbReference type="RefSeq" id="XP_022099957.1"/>
    </source>
</evidence>
<reference evidence="10 11" key="1">
    <citation type="submission" date="2025-04" db="UniProtKB">
        <authorList>
            <consortium name="RefSeq"/>
        </authorList>
    </citation>
    <scope>IDENTIFICATION</scope>
</reference>
<evidence type="ECO:0000313" key="12">
    <source>
        <dbReference type="RefSeq" id="XP_022099948.1"/>
    </source>
</evidence>
<dbReference type="CTD" id="4899"/>
<comment type="similarity">
    <text evidence="2">Belongs to the NRF1/Ewg family.</text>
</comment>
<dbReference type="OMA" id="EVEPSWA"/>
<dbReference type="OrthoDB" id="10031051at2759"/>
<evidence type="ECO:0000313" key="11">
    <source>
        <dbReference type="RefSeq" id="XP_022099940.1"/>
    </source>
</evidence>
<dbReference type="GO" id="GO:0006357">
    <property type="term" value="P:regulation of transcription by RNA polymerase II"/>
    <property type="evidence" value="ECO:0007669"/>
    <property type="project" value="InterPro"/>
</dbReference>
<evidence type="ECO:0000256" key="5">
    <source>
        <dbReference type="ARBA" id="ARBA00023163"/>
    </source>
</evidence>
<dbReference type="GO" id="GO:0005634">
    <property type="term" value="C:nucleus"/>
    <property type="evidence" value="ECO:0007669"/>
    <property type="project" value="UniProtKB-SubCell"/>
</dbReference>
<dbReference type="Pfam" id="PF10491">
    <property type="entry name" value="Nrf1_DNA-bind"/>
    <property type="match status" value="1"/>
</dbReference>
<comment type="subcellular location">
    <subcellularLocation>
        <location evidence="1">Nucleus</location>
    </subcellularLocation>
</comment>
<dbReference type="GO" id="GO:0003700">
    <property type="term" value="F:DNA-binding transcription factor activity"/>
    <property type="evidence" value="ECO:0007669"/>
    <property type="project" value="InterPro"/>
</dbReference>
<keyword evidence="5" id="KW-0804">Transcription</keyword>
<dbReference type="KEGG" id="aplc:110984246"/>
<evidence type="ECO:0000256" key="6">
    <source>
        <dbReference type="ARBA" id="ARBA00023242"/>
    </source>
</evidence>